<evidence type="ECO:0000313" key="3">
    <source>
        <dbReference type="EMBL" id="QEV37479.1"/>
    </source>
</evidence>
<protein>
    <submittedName>
        <fullName evidence="2">Uncharacterized protein</fullName>
    </submittedName>
</protein>
<proteinExistence type="predicted"/>
<dbReference type="OrthoDB" id="4252766at2"/>
<organism evidence="2 4">
    <name type="scientific">Streptomyces nodosus</name>
    <dbReference type="NCBI Taxonomy" id="40318"/>
    <lineage>
        <taxon>Bacteria</taxon>
        <taxon>Bacillati</taxon>
        <taxon>Actinomycetota</taxon>
        <taxon>Actinomycetes</taxon>
        <taxon>Kitasatosporales</taxon>
        <taxon>Streptomycetaceae</taxon>
        <taxon>Streptomyces</taxon>
    </lineage>
</organism>
<dbReference type="STRING" id="40318.SNOD_01595"/>
<dbReference type="Proteomes" id="UP000325763">
    <property type="component" value="Chromosome"/>
</dbReference>
<dbReference type="Proteomes" id="UP000031526">
    <property type="component" value="Chromosome"/>
</dbReference>
<dbReference type="EMBL" id="CP023747">
    <property type="protein sequence ID" value="QEV37479.1"/>
    <property type="molecule type" value="Genomic_DNA"/>
</dbReference>
<reference evidence="2 4" key="2">
    <citation type="journal article" date="2016" name="Appl. Microbiol. Biotechnol.">
        <title>Exploiting the genome sequence of Streptomyces nodosus for enhanced antibiotic production.</title>
        <authorList>
            <person name="Sweeney P."/>
            <person name="Murphy C.D."/>
            <person name="Caffrey P."/>
        </authorList>
    </citation>
    <scope>NUCLEOTIDE SEQUENCE [LARGE SCALE GENOMIC DNA]</scope>
    <source>
        <strain evidence="2 4">ATCC 14899</strain>
    </source>
</reference>
<evidence type="ECO:0000313" key="2">
    <source>
        <dbReference type="EMBL" id="AJE38897.1"/>
    </source>
</evidence>
<dbReference type="EMBL" id="CP009313">
    <property type="protein sequence ID" value="AJE38897.1"/>
    <property type="molecule type" value="Genomic_DNA"/>
</dbReference>
<evidence type="ECO:0000313" key="5">
    <source>
        <dbReference type="Proteomes" id="UP000325763"/>
    </source>
</evidence>
<evidence type="ECO:0000256" key="1">
    <source>
        <dbReference type="SAM" id="MobiDB-lite"/>
    </source>
</evidence>
<dbReference type="AlphaFoldDB" id="A0A0B5DFV8"/>
<dbReference type="HOGENOM" id="CLU_1365568_0_0_11"/>
<gene>
    <name evidence="3" type="ORF">CP978_01965</name>
    <name evidence="2" type="ORF">SNOD_01595</name>
</gene>
<dbReference type="KEGG" id="snq:CP978_01965"/>
<evidence type="ECO:0000313" key="4">
    <source>
        <dbReference type="Proteomes" id="UP000031526"/>
    </source>
</evidence>
<feature type="region of interest" description="Disordered" evidence="1">
    <location>
        <begin position="166"/>
        <end position="200"/>
    </location>
</feature>
<reference evidence="4" key="1">
    <citation type="submission" date="2014-09" db="EMBL/GenBank/DDBJ databases">
        <title>Sequence of the Streptomyces nodosus genome.</title>
        <authorList>
            <person name="Sweeney P."/>
            <person name="Stephens N."/>
            <person name="Murphy C."/>
            <person name="Caffrey P."/>
        </authorList>
    </citation>
    <scope>NUCLEOTIDE SEQUENCE [LARGE SCALE GENOMIC DNA]</scope>
    <source>
        <strain evidence="4">ATCC 14899</strain>
    </source>
</reference>
<accession>A0A0B5DFV8</accession>
<dbReference type="RefSeq" id="WP_043437020.1">
    <property type="nucleotide sequence ID" value="NZ_CP009313.1"/>
</dbReference>
<keyword evidence="4" id="KW-1185">Reference proteome</keyword>
<sequence length="200" mass="21866">MYESRRPEADMVEQAAPQAERALTWLTGRDEAEQAFRAPLDGLPSERDDRMARMGDILQATALGLGLRAAAVWARVPEHLVQKWLAQDKDFAAAVQAAATLAAAHGFEPGGATTPAVIRVVILAMSRGHSWEEATQIAGIGSSKLRQMWRSSAALVALVDAARRARPRRPKTYVPPSYRPGKPGRAASSNRYRLVQRDET</sequence>
<reference evidence="3 5" key="3">
    <citation type="submission" date="2017-09" db="EMBL/GenBank/DDBJ databases">
        <title>Streptomyces genome completion.</title>
        <authorList>
            <person name="Lee N."/>
            <person name="Cho B.-K."/>
        </authorList>
    </citation>
    <scope>NUCLEOTIDE SEQUENCE [LARGE SCALE GENOMIC DNA]</scope>
    <source>
        <strain evidence="3 5">ATCC 14899</strain>
    </source>
</reference>
<name>A0A0B5DFV8_9ACTN</name>